<evidence type="ECO:0000256" key="1">
    <source>
        <dbReference type="ARBA" id="ARBA00009437"/>
    </source>
</evidence>
<sequence>MEIDLRHLRLVSTVAAQGSVTRAASSLGMAQPALTAQLNRIEEALGGPVFVRDRRGARPTPLGDLVLRHARVILPAMDAFGEDVRRHVSGRSDVVSSLRVGTVATVLGGIFLNRLRAELTGVALTSFTAWSADEAARRLASGALDLALVGACENEVLPTDGDVVWTELFTDPVFVLLSEEHPLAERDEIPLGELAGEYWLSAPGEGCFERCFVAACVRSGFTPREVSETERAAAIEQVRGGHAVGLVQPLLLDAPGVQPVALEDRPLAWTQYVGWRRDAADRFDGELVRRAALDAHAEAVHRTPAYEKHLANREGLAS</sequence>
<evidence type="ECO:0000256" key="2">
    <source>
        <dbReference type="ARBA" id="ARBA00023015"/>
    </source>
</evidence>
<dbReference type="Gene3D" id="1.10.10.10">
    <property type="entry name" value="Winged helix-like DNA-binding domain superfamily/Winged helix DNA-binding domain"/>
    <property type="match status" value="1"/>
</dbReference>
<name>A0ABP8XYR1_9MICO</name>
<dbReference type="EMBL" id="BAABID010000002">
    <property type="protein sequence ID" value="GAA4717062.1"/>
    <property type="molecule type" value="Genomic_DNA"/>
</dbReference>
<keyword evidence="7" id="KW-1185">Reference proteome</keyword>
<gene>
    <name evidence="6" type="ORF">GCM10023216_01240</name>
</gene>
<evidence type="ECO:0000259" key="5">
    <source>
        <dbReference type="PROSITE" id="PS50931"/>
    </source>
</evidence>
<dbReference type="SUPFAM" id="SSF46785">
    <property type="entry name" value="Winged helix' DNA-binding domain"/>
    <property type="match status" value="1"/>
</dbReference>
<feature type="domain" description="HTH lysR-type" evidence="5">
    <location>
        <begin position="3"/>
        <end position="60"/>
    </location>
</feature>
<comment type="caution">
    <text evidence="6">The sequence shown here is derived from an EMBL/GenBank/DDBJ whole genome shotgun (WGS) entry which is preliminary data.</text>
</comment>
<keyword evidence="2" id="KW-0805">Transcription regulation</keyword>
<dbReference type="PRINTS" id="PR00039">
    <property type="entry name" value="HTHLYSR"/>
</dbReference>
<dbReference type="InterPro" id="IPR036390">
    <property type="entry name" value="WH_DNA-bd_sf"/>
</dbReference>
<dbReference type="InterPro" id="IPR036388">
    <property type="entry name" value="WH-like_DNA-bd_sf"/>
</dbReference>
<dbReference type="SUPFAM" id="SSF53850">
    <property type="entry name" value="Periplasmic binding protein-like II"/>
    <property type="match status" value="1"/>
</dbReference>
<keyword evidence="4" id="KW-0804">Transcription</keyword>
<dbReference type="Pfam" id="PF00126">
    <property type="entry name" value="HTH_1"/>
    <property type="match status" value="1"/>
</dbReference>
<dbReference type="InterPro" id="IPR005119">
    <property type="entry name" value="LysR_subst-bd"/>
</dbReference>
<dbReference type="Gene3D" id="3.40.190.290">
    <property type="match status" value="1"/>
</dbReference>
<reference evidence="7" key="1">
    <citation type="journal article" date="2019" name="Int. J. Syst. Evol. Microbiol.">
        <title>The Global Catalogue of Microorganisms (GCM) 10K type strain sequencing project: providing services to taxonomists for standard genome sequencing and annotation.</title>
        <authorList>
            <consortium name="The Broad Institute Genomics Platform"/>
            <consortium name="The Broad Institute Genome Sequencing Center for Infectious Disease"/>
            <person name="Wu L."/>
            <person name="Ma J."/>
        </authorList>
    </citation>
    <scope>NUCLEOTIDE SEQUENCE [LARGE SCALE GENOMIC DNA]</scope>
    <source>
        <strain evidence="7">JCM 18063</strain>
    </source>
</reference>
<dbReference type="RefSeq" id="WP_172152056.1">
    <property type="nucleotide sequence ID" value="NZ_BAABID010000002.1"/>
</dbReference>
<dbReference type="PANTHER" id="PTHR30346">
    <property type="entry name" value="TRANSCRIPTIONAL DUAL REGULATOR HCAR-RELATED"/>
    <property type="match status" value="1"/>
</dbReference>
<proteinExistence type="inferred from homology"/>
<protein>
    <submittedName>
        <fullName evidence="6">LysR family transcriptional regulator</fullName>
    </submittedName>
</protein>
<evidence type="ECO:0000256" key="3">
    <source>
        <dbReference type="ARBA" id="ARBA00023125"/>
    </source>
</evidence>
<comment type="similarity">
    <text evidence="1">Belongs to the LysR transcriptional regulatory family.</text>
</comment>
<dbReference type="Pfam" id="PF03466">
    <property type="entry name" value="LysR_substrate"/>
    <property type="match status" value="1"/>
</dbReference>
<keyword evidence="3" id="KW-0238">DNA-binding</keyword>
<accession>A0ABP8XYR1</accession>
<dbReference type="Proteomes" id="UP001500956">
    <property type="component" value="Unassembled WGS sequence"/>
</dbReference>
<evidence type="ECO:0000313" key="7">
    <source>
        <dbReference type="Proteomes" id="UP001500956"/>
    </source>
</evidence>
<evidence type="ECO:0000313" key="6">
    <source>
        <dbReference type="EMBL" id="GAA4717062.1"/>
    </source>
</evidence>
<evidence type="ECO:0000256" key="4">
    <source>
        <dbReference type="ARBA" id="ARBA00023163"/>
    </source>
</evidence>
<dbReference type="InterPro" id="IPR000847">
    <property type="entry name" value="LysR_HTH_N"/>
</dbReference>
<dbReference type="PROSITE" id="PS50931">
    <property type="entry name" value="HTH_LYSR"/>
    <property type="match status" value="1"/>
</dbReference>
<dbReference type="PANTHER" id="PTHR30346:SF30">
    <property type="entry name" value="SMALL NEUTRAL PROTEASE REGULATORY PROTEIN"/>
    <property type="match status" value="1"/>
</dbReference>
<organism evidence="6 7">
    <name type="scientific">Isoptericola chiayiensis</name>
    <dbReference type="NCBI Taxonomy" id="579446"/>
    <lineage>
        <taxon>Bacteria</taxon>
        <taxon>Bacillati</taxon>
        <taxon>Actinomycetota</taxon>
        <taxon>Actinomycetes</taxon>
        <taxon>Micrococcales</taxon>
        <taxon>Promicromonosporaceae</taxon>
        <taxon>Isoptericola</taxon>
    </lineage>
</organism>